<evidence type="ECO:0000256" key="1">
    <source>
        <dbReference type="SAM" id="MobiDB-lite"/>
    </source>
</evidence>
<feature type="region of interest" description="Disordered" evidence="1">
    <location>
        <begin position="1"/>
        <end position="32"/>
    </location>
</feature>
<evidence type="ECO:0000313" key="2">
    <source>
        <dbReference type="EMBL" id="VFU21052.1"/>
    </source>
</evidence>
<gene>
    <name evidence="2" type="ORF">SVIM_LOCUS10392</name>
</gene>
<dbReference type="AlphaFoldDB" id="A0A6N2KCK2"/>
<name>A0A6N2KCK2_SALVM</name>
<reference evidence="2" key="1">
    <citation type="submission" date="2019-03" db="EMBL/GenBank/DDBJ databases">
        <authorList>
            <person name="Mank J."/>
            <person name="Almeida P."/>
        </authorList>
    </citation>
    <scope>NUCLEOTIDE SEQUENCE</scope>
    <source>
        <strain evidence="2">78183</strain>
    </source>
</reference>
<accession>A0A6N2KCK2</accession>
<dbReference type="EMBL" id="CAADRP010000002">
    <property type="protein sequence ID" value="VFU21052.1"/>
    <property type="molecule type" value="Genomic_DNA"/>
</dbReference>
<proteinExistence type="predicted"/>
<organism evidence="2">
    <name type="scientific">Salix viminalis</name>
    <name type="common">Common osier</name>
    <name type="synonym">Basket willow</name>
    <dbReference type="NCBI Taxonomy" id="40686"/>
    <lineage>
        <taxon>Eukaryota</taxon>
        <taxon>Viridiplantae</taxon>
        <taxon>Streptophyta</taxon>
        <taxon>Embryophyta</taxon>
        <taxon>Tracheophyta</taxon>
        <taxon>Spermatophyta</taxon>
        <taxon>Magnoliopsida</taxon>
        <taxon>eudicotyledons</taxon>
        <taxon>Gunneridae</taxon>
        <taxon>Pentapetalae</taxon>
        <taxon>rosids</taxon>
        <taxon>fabids</taxon>
        <taxon>Malpighiales</taxon>
        <taxon>Salicaceae</taxon>
        <taxon>Saliceae</taxon>
        <taxon>Salix</taxon>
    </lineage>
</organism>
<feature type="compositionally biased region" description="Basic residues" evidence="1">
    <location>
        <begin position="1"/>
        <end position="19"/>
    </location>
</feature>
<protein>
    <submittedName>
        <fullName evidence="2">Uncharacterized protein</fullName>
    </submittedName>
</protein>
<sequence>MAHKAKKITKAKGNPKKNHINTCPCQRTHPSDSRRIYDPKNHRFAEFASDVGLSGTRRQTVQDTCGYWHHDDSRCHVVHPHADKCRGGTNSKEEQWGVQWISTEQHSYLHGPQLCKNETIDLKQVRKFLVYRKNLFAFVKEQQWLIQCISTKIITEDLLCCKQYRSNSSSLVRLHARS</sequence>